<dbReference type="EMBL" id="BBNO01000005">
    <property type="protein sequence ID" value="GAO09667.1"/>
    <property type="molecule type" value="Genomic_DNA"/>
</dbReference>
<protein>
    <submittedName>
        <fullName evidence="2">Uncharacterized protein</fullName>
    </submittedName>
</protein>
<feature type="region of interest" description="Disordered" evidence="1">
    <location>
        <begin position="1"/>
        <end position="23"/>
    </location>
</feature>
<feature type="compositionally biased region" description="Basic and acidic residues" evidence="1">
    <location>
        <begin position="1"/>
        <end position="20"/>
    </location>
</feature>
<gene>
    <name evidence="2" type="ORF">TPA0598_05_03890</name>
</gene>
<proteinExistence type="predicted"/>
<evidence type="ECO:0000256" key="1">
    <source>
        <dbReference type="SAM" id="MobiDB-lite"/>
    </source>
</evidence>
<reference evidence="2 3" key="2">
    <citation type="journal article" date="2015" name="Stand. Genomic Sci.">
        <title>Draft genome sequence of marine-derived Streptomyces sp. TP-A0598, a producer of anti-MRSA antibiotic lydicamycins.</title>
        <authorList>
            <person name="Komaki H."/>
            <person name="Ichikawa N."/>
            <person name="Hosoyama A."/>
            <person name="Fujita N."/>
            <person name="Igarashi Y."/>
        </authorList>
    </citation>
    <scope>NUCLEOTIDE SEQUENCE [LARGE SCALE GENOMIC DNA]</scope>
    <source>
        <strain evidence="2 3">NBRC 110027</strain>
    </source>
</reference>
<sequence>MGHGGHQDRGDDERGHEVRSRTPVAMAVGVPGAVPDAESLMARTLAKAVRAMRTGFDD</sequence>
<organism evidence="2 3">
    <name type="scientific">Streptomyces lydicamycinicus</name>
    <dbReference type="NCBI Taxonomy" id="1546107"/>
    <lineage>
        <taxon>Bacteria</taxon>
        <taxon>Bacillati</taxon>
        <taxon>Actinomycetota</taxon>
        <taxon>Actinomycetes</taxon>
        <taxon>Kitasatosporales</taxon>
        <taxon>Streptomycetaceae</taxon>
        <taxon>Streptomyces</taxon>
    </lineage>
</organism>
<evidence type="ECO:0000313" key="2">
    <source>
        <dbReference type="EMBL" id="GAO09667.1"/>
    </source>
</evidence>
<dbReference type="Proteomes" id="UP000048965">
    <property type="component" value="Unassembled WGS sequence"/>
</dbReference>
<name>A0A0N7YLT0_9ACTN</name>
<keyword evidence="3" id="KW-1185">Reference proteome</keyword>
<reference evidence="3" key="1">
    <citation type="submission" date="2014-09" db="EMBL/GenBank/DDBJ databases">
        <title>Whole genome shotgun sequence of Streptomyces sp. NBRC 110027.</title>
        <authorList>
            <person name="Komaki H."/>
            <person name="Ichikawa N."/>
            <person name="Katano-Makiyama Y."/>
            <person name="Hosoyama A."/>
            <person name="Hashimoto M."/>
            <person name="Uohara A."/>
            <person name="Kitahashi Y."/>
            <person name="Ohji S."/>
            <person name="Kimura A."/>
            <person name="Yamazoe A."/>
            <person name="Igarashi Y."/>
            <person name="Fujita N."/>
        </authorList>
    </citation>
    <scope>NUCLEOTIDE SEQUENCE [LARGE SCALE GENOMIC DNA]</scope>
    <source>
        <strain evidence="3">NBRC 110027</strain>
    </source>
</reference>
<comment type="caution">
    <text evidence="2">The sequence shown here is derived from an EMBL/GenBank/DDBJ whole genome shotgun (WGS) entry which is preliminary data.</text>
</comment>
<evidence type="ECO:0000313" key="3">
    <source>
        <dbReference type="Proteomes" id="UP000048965"/>
    </source>
</evidence>
<accession>A0A0N7YLT0</accession>
<dbReference type="AlphaFoldDB" id="A0A0N7YLT0"/>